<sequence length="408" mass="45186">MTMEARPVQRSDSRELSNLARTSSIPSTPNPSSSSDAFMRSENTQFMSKPLGQQTYHLLSSSNGGAVGHICSSSSSGFSTNLHYSSIVSHEKQHYASGSSSNAALSNDSSWCSDSLHGGFLDFPENHQASEIEDGVIGAGFDDIQKRNDWHEWADHLITDEDPLLSTNWNDLLLETSSNSDSKDQKPLQVPPQQPQIVQQQPSPSVSVELRPVGTTSSNSNNVKARMRWTPELHEAFVEAVNSLGGSERATPKGVLKLMKVDGLTIYHVKSHLQKYRTARYRPEPSETGSSEKKLTPLEHITSLDLKGGMGITEALRLQMEVQKQLHEQLEIQRNLQLRIEEQGKYLQMMFEKQNSGIGKGTASTSDSPSKSEHGDKKTTDSKELTPEETRKCQEPESPQPKRPKTDN</sequence>
<keyword evidence="10" id="KW-1185">Reference proteome</keyword>
<feature type="region of interest" description="Disordered" evidence="7">
    <location>
        <begin position="277"/>
        <end position="297"/>
    </location>
</feature>
<keyword evidence="4" id="KW-0175">Coiled coil</keyword>
<evidence type="ECO:0000256" key="7">
    <source>
        <dbReference type="SAM" id="MobiDB-lite"/>
    </source>
</evidence>
<proteinExistence type="inferred from homology"/>
<feature type="region of interest" description="Disordered" evidence="7">
    <location>
        <begin position="175"/>
        <end position="221"/>
    </location>
</feature>
<evidence type="ECO:0000256" key="3">
    <source>
        <dbReference type="ARBA" id="ARBA00023015"/>
    </source>
</evidence>
<protein>
    <recommendedName>
        <fullName evidence="8">HTH myb-type domain-containing protein</fullName>
    </recommendedName>
</protein>
<reference evidence="9 10" key="1">
    <citation type="submission" date="2020-02" db="EMBL/GenBank/DDBJ databases">
        <authorList>
            <person name="Ma Q."/>
            <person name="Huang Y."/>
            <person name="Song X."/>
            <person name="Pei D."/>
        </authorList>
    </citation>
    <scope>NUCLEOTIDE SEQUENCE [LARGE SCALE GENOMIC DNA]</scope>
    <source>
        <strain evidence="9">Sxm20200214</strain>
        <tissue evidence="9">Leaf</tissue>
    </source>
</reference>
<dbReference type="InterPro" id="IPR006447">
    <property type="entry name" value="Myb_dom_plants"/>
</dbReference>
<dbReference type="Gene3D" id="1.10.10.60">
    <property type="entry name" value="Homeodomain-like"/>
    <property type="match status" value="1"/>
</dbReference>
<evidence type="ECO:0000256" key="5">
    <source>
        <dbReference type="ARBA" id="ARBA00023163"/>
    </source>
</evidence>
<dbReference type="GO" id="GO:0003677">
    <property type="term" value="F:DNA binding"/>
    <property type="evidence" value="ECO:0007669"/>
    <property type="project" value="InterPro"/>
</dbReference>
<dbReference type="SUPFAM" id="SSF46689">
    <property type="entry name" value="Homeodomain-like"/>
    <property type="match status" value="1"/>
</dbReference>
<dbReference type="FunFam" id="1.10.10.60:FF:000002">
    <property type="entry name" value="Myb family transcription factor"/>
    <property type="match status" value="1"/>
</dbReference>
<dbReference type="InterPro" id="IPR017930">
    <property type="entry name" value="Myb_dom"/>
</dbReference>
<dbReference type="AlphaFoldDB" id="A0A8X7TKR7"/>
<dbReference type="Proteomes" id="UP000886595">
    <property type="component" value="Unassembled WGS sequence"/>
</dbReference>
<evidence type="ECO:0000259" key="8">
    <source>
        <dbReference type="PROSITE" id="PS51294"/>
    </source>
</evidence>
<dbReference type="PROSITE" id="PS51294">
    <property type="entry name" value="HTH_MYB"/>
    <property type="match status" value="1"/>
</dbReference>
<dbReference type="GO" id="GO:0005634">
    <property type="term" value="C:nucleus"/>
    <property type="evidence" value="ECO:0007669"/>
    <property type="project" value="UniProtKB-SubCell"/>
</dbReference>
<dbReference type="GO" id="GO:0003700">
    <property type="term" value="F:DNA-binding transcription factor activity"/>
    <property type="evidence" value="ECO:0007669"/>
    <property type="project" value="InterPro"/>
</dbReference>
<feature type="domain" description="HTH myb-type" evidence="8">
    <location>
        <begin position="221"/>
        <end position="281"/>
    </location>
</feature>
<dbReference type="InterPro" id="IPR009057">
    <property type="entry name" value="Homeodomain-like_sf"/>
</dbReference>
<keyword evidence="5" id="KW-0804">Transcription</keyword>
<dbReference type="InterPro" id="IPR001005">
    <property type="entry name" value="SANT/Myb"/>
</dbReference>
<evidence type="ECO:0000313" key="9">
    <source>
        <dbReference type="EMBL" id="KAG2243711.1"/>
    </source>
</evidence>
<gene>
    <name evidence="9" type="ORF">Bca52824_094439</name>
</gene>
<evidence type="ECO:0000256" key="2">
    <source>
        <dbReference type="ARBA" id="ARBA00006783"/>
    </source>
</evidence>
<dbReference type="Pfam" id="PF14379">
    <property type="entry name" value="Myb_CC_LHEQLE"/>
    <property type="match status" value="1"/>
</dbReference>
<organism evidence="9 10">
    <name type="scientific">Brassica carinata</name>
    <name type="common">Ethiopian mustard</name>
    <name type="synonym">Abyssinian cabbage</name>
    <dbReference type="NCBI Taxonomy" id="52824"/>
    <lineage>
        <taxon>Eukaryota</taxon>
        <taxon>Viridiplantae</taxon>
        <taxon>Streptophyta</taxon>
        <taxon>Embryophyta</taxon>
        <taxon>Tracheophyta</taxon>
        <taxon>Spermatophyta</taxon>
        <taxon>Magnoliopsida</taxon>
        <taxon>eudicotyledons</taxon>
        <taxon>Gunneridae</taxon>
        <taxon>Pentapetalae</taxon>
        <taxon>rosids</taxon>
        <taxon>malvids</taxon>
        <taxon>Brassicales</taxon>
        <taxon>Brassicaceae</taxon>
        <taxon>Brassiceae</taxon>
        <taxon>Brassica</taxon>
    </lineage>
</organism>
<dbReference type="PANTHER" id="PTHR31499:SF80">
    <property type="entry name" value="HTH MYB-TYPE DOMAIN-CONTAINING PROTEIN"/>
    <property type="match status" value="1"/>
</dbReference>
<comment type="caution">
    <text evidence="9">The sequence shown here is derived from an EMBL/GenBank/DDBJ whole genome shotgun (WGS) entry which is preliminary data.</text>
</comment>
<feature type="compositionally biased region" description="Low complexity" evidence="7">
    <location>
        <begin position="195"/>
        <end position="208"/>
    </location>
</feature>
<dbReference type="OrthoDB" id="551907at2759"/>
<keyword evidence="6" id="KW-0539">Nucleus</keyword>
<comment type="similarity">
    <text evidence="2">Belongs to the MYB-CC family.</text>
</comment>
<evidence type="ECO:0000313" key="10">
    <source>
        <dbReference type="Proteomes" id="UP000886595"/>
    </source>
</evidence>
<dbReference type="EMBL" id="JAAMPC010000157">
    <property type="protein sequence ID" value="KAG2243711.1"/>
    <property type="molecule type" value="Genomic_DNA"/>
</dbReference>
<dbReference type="InterPro" id="IPR025756">
    <property type="entry name" value="Myb_CC_LHEQLE"/>
</dbReference>
<dbReference type="NCBIfam" id="TIGR01557">
    <property type="entry name" value="myb_SHAQKYF"/>
    <property type="match status" value="1"/>
</dbReference>
<accession>A0A8X7TKR7</accession>
<feature type="region of interest" description="Disordered" evidence="7">
    <location>
        <begin position="1"/>
        <end position="38"/>
    </location>
</feature>
<dbReference type="PANTHER" id="PTHR31499">
    <property type="entry name" value="MYB FAMILY TRANSCRIPTION FACTOR PHL11"/>
    <property type="match status" value="1"/>
</dbReference>
<name>A0A8X7TKR7_BRACI</name>
<feature type="compositionally biased region" description="Basic and acidic residues" evidence="7">
    <location>
        <begin position="281"/>
        <end position="297"/>
    </location>
</feature>
<feature type="compositionally biased region" description="Low complexity" evidence="7">
    <location>
        <begin position="23"/>
        <end position="35"/>
    </location>
</feature>
<keyword evidence="3" id="KW-0805">Transcription regulation</keyword>
<comment type="subcellular location">
    <subcellularLocation>
        <location evidence="1">Nucleus</location>
    </subcellularLocation>
</comment>
<evidence type="ECO:0000256" key="6">
    <source>
        <dbReference type="ARBA" id="ARBA00023242"/>
    </source>
</evidence>
<evidence type="ECO:0000256" key="1">
    <source>
        <dbReference type="ARBA" id="ARBA00004123"/>
    </source>
</evidence>
<dbReference type="Pfam" id="PF00249">
    <property type="entry name" value="Myb_DNA-binding"/>
    <property type="match status" value="1"/>
</dbReference>
<feature type="compositionally biased region" description="Basic and acidic residues" evidence="7">
    <location>
        <begin position="370"/>
        <end position="395"/>
    </location>
</feature>
<dbReference type="InterPro" id="IPR046955">
    <property type="entry name" value="PHR1-like"/>
</dbReference>
<feature type="compositionally biased region" description="Polar residues" evidence="7">
    <location>
        <begin position="356"/>
        <end position="369"/>
    </location>
</feature>
<evidence type="ECO:0000256" key="4">
    <source>
        <dbReference type="ARBA" id="ARBA00023054"/>
    </source>
</evidence>
<feature type="region of interest" description="Disordered" evidence="7">
    <location>
        <begin position="356"/>
        <end position="408"/>
    </location>
</feature>